<feature type="compositionally biased region" description="Basic and acidic residues" evidence="1">
    <location>
        <begin position="86"/>
        <end position="105"/>
    </location>
</feature>
<dbReference type="VEuPathDB" id="CryptoDB:Cvel_6950"/>
<evidence type="ECO:0000313" key="2">
    <source>
        <dbReference type="EMBL" id="CEM43813.1"/>
    </source>
</evidence>
<gene>
    <name evidence="2" type="ORF">Cvel_6950</name>
</gene>
<protein>
    <submittedName>
        <fullName evidence="2">Uncharacterized protein</fullName>
    </submittedName>
</protein>
<dbReference type="EMBL" id="CDMZ01002767">
    <property type="protein sequence ID" value="CEM43813.1"/>
    <property type="molecule type" value="Genomic_DNA"/>
</dbReference>
<accession>A0A0G4HI80</accession>
<proteinExistence type="predicted"/>
<evidence type="ECO:0000256" key="1">
    <source>
        <dbReference type="SAM" id="MobiDB-lite"/>
    </source>
</evidence>
<feature type="region of interest" description="Disordered" evidence="1">
    <location>
        <begin position="231"/>
        <end position="260"/>
    </location>
</feature>
<dbReference type="PhylomeDB" id="A0A0G4HI80"/>
<name>A0A0G4HI80_9ALVE</name>
<reference evidence="2" key="1">
    <citation type="submission" date="2014-11" db="EMBL/GenBank/DDBJ databases">
        <authorList>
            <person name="Otto D Thomas"/>
            <person name="Naeem Raeece"/>
        </authorList>
    </citation>
    <scope>NUCLEOTIDE SEQUENCE</scope>
</reference>
<dbReference type="AlphaFoldDB" id="A0A0G4HI80"/>
<feature type="compositionally biased region" description="Basic and acidic residues" evidence="1">
    <location>
        <begin position="251"/>
        <end position="260"/>
    </location>
</feature>
<organism evidence="2">
    <name type="scientific">Chromera velia CCMP2878</name>
    <dbReference type="NCBI Taxonomy" id="1169474"/>
    <lineage>
        <taxon>Eukaryota</taxon>
        <taxon>Sar</taxon>
        <taxon>Alveolata</taxon>
        <taxon>Colpodellida</taxon>
        <taxon>Chromeraceae</taxon>
        <taxon>Chromera</taxon>
    </lineage>
</organism>
<feature type="region of interest" description="Disordered" evidence="1">
    <location>
        <begin position="84"/>
        <end position="134"/>
    </location>
</feature>
<sequence>MKNGVLRIVSSVTKKVIEISKHQKQFLSPGAGGTTSSTSAKSLESLLDSTRTNGEPDFDQMHPEHAHHLANVSQNYRNHYNKWRSKQNERHSNKRTEREKQKGDFKGGSQGQPVRPKNKAQDVPSAPVSSQQLSLIDADMKRLATTILKIEQERQDSDEKKKTSERPKEERVRFATTTYDMETYEVMRRGDVDMVFSDSDGPSGIYDIYGYNPFSERNVFISESAPLLHQCRGGEENPGSTEEVEQTGKLTETKTESSAS</sequence>